<keyword evidence="1" id="KW-0472">Membrane</keyword>
<keyword evidence="3" id="KW-1185">Reference proteome</keyword>
<evidence type="ECO:0000313" key="2">
    <source>
        <dbReference type="EMBL" id="TDV57487.1"/>
    </source>
</evidence>
<sequence length="249" mass="26123">MNLIRSEWTKFRSLRSTWLTMAVTALLGVGIGAMATAGQAREYTGEDWDPTALSLTSVTVAQLAIGVLGVLVITAEYATGTIGPSVTAAPRRGRLLAAKLAVLAAASVVLCQAIGFASFFAGQAVFAGADVPYATLGQPDVLRAVIGSGLYLTAIGLLGLGIGAILRSTAGAIGTLVSVTLLIRLVAQALPESWADWMNRYWPTVAGERILSVLRVPGDLNPWWGFTILWGFVAMVVAAGYTVLRTRDT</sequence>
<feature type="transmembrane region" description="Helical" evidence="1">
    <location>
        <begin position="56"/>
        <end position="79"/>
    </location>
</feature>
<dbReference type="Pfam" id="PF12730">
    <property type="entry name" value="ABC2_membrane_4"/>
    <property type="match status" value="1"/>
</dbReference>
<dbReference type="PANTHER" id="PTHR37305:SF1">
    <property type="entry name" value="MEMBRANE PROTEIN"/>
    <property type="match status" value="1"/>
</dbReference>
<gene>
    <name evidence="2" type="ORF">CLV71_101358</name>
</gene>
<accession>A0A4R7W704</accession>
<feature type="transmembrane region" description="Helical" evidence="1">
    <location>
        <begin position="100"/>
        <end position="121"/>
    </location>
</feature>
<proteinExistence type="predicted"/>
<dbReference type="RefSeq" id="WP_133900757.1">
    <property type="nucleotide sequence ID" value="NZ_SOCP01000001.1"/>
</dbReference>
<dbReference type="Proteomes" id="UP000294927">
    <property type="component" value="Unassembled WGS sequence"/>
</dbReference>
<keyword evidence="1" id="KW-1133">Transmembrane helix</keyword>
<dbReference type="AlphaFoldDB" id="A0A4R7W704"/>
<evidence type="ECO:0000313" key="3">
    <source>
        <dbReference type="Proteomes" id="UP000294927"/>
    </source>
</evidence>
<feature type="transmembrane region" description="Helical" evidence="1">
    <location>
        <begin position="173"/>
        <end position="190"/>
    </location>
</feature>
<protein>
    <submittedName>
        <fullName evidence="2">ABC-2 family transporter</fullName>
    </submittedName>
</protein>
<feature type="transmembrane region" description="Helical" evidence="1">
    <location>
        <begin position="223"/>
        <end position="244"/>
    </location>
</feature>
<comment type="caution">
    <text evidence="2">The sequence shown here is derived from an EMBL/GenBank/DDBJ whole genome shotgun (WGS) entry which is preliminary data.</text>
</comment>
<dbReference type="OrthoDB" id="3297477at2"/>
<name>A0A4R7W704_9PSEU</name>
<keyword evidence="1" id="KW-0812">Transmembrane</keyword>
<organism evidence="2 3">
    <name type="scientific">Actinophytocola oryzae</name>
    <dbReference type="NCBI Taxonomy" id="502181"/>
    <lineage>
        <taxon>Bacteria</taxon>
        <taxon>Bacillati</taxon>
        <taxon>Actinomycetota</taxon>
        <taxon>Actinomycetes</taxon>
        <taxon>Pseudonocardiales</taxon>
        <taxon>Pseudonocardiaceae</taxon>
    </lineage>
</organism>
<dbReference type="EMBL" id="SOCP01000001">
    <property type="protein sequence ID" value="TDV57487.1"/>
    <property type="molecule type" value="Genomic_DNA"/>
</dbReference>
<reference evidence="2 3" key="1">
    <citation type="submission" date="2019-03" db="EMBL/GenBank/DDBJ databases">
        <title>Genomic Encyclopedia of Archaeal and Bacterial Type Strains, Phase II (KMG-II): from individual species to whole genera.</title>
        <authorList>
            <person name="Goeker M."/>
        </authorList>
    </citation>
    <scope>NUCLEOTIDE SEQUENCE [LARGE SCALE GENOMIC DNA]</scope>
    <source>
        <strain evidence="2 3">DSM 45499</strain>
    </source>
</reference>
<feature type="transmembrane region" description="Helical" evidence="1">
    <location>
        <begin position="141"/>
        <end position="166"/>
    </location>
</feature>
<evidence type="ECO:0000256" key="1">
    <source>
        <dbReference type="SAM" id="Phobius"/>
    </source>
</evidence>
<dbReference type="PANTHER" id="PTHR37305">
    <property type="entry name" value="INTEGRAL MEMBRANE PROTEIN-RELATED"/>
    <property type="match status" value="1"/>
</dbReference>